<gene>
    <name evidence="8" type="ORF">DGAL_LOCUS6839</name>
</gene>
<dbReference type="SMART" id="SM00355">
    <property type="entry name" value="ZnF_C2H2"/>
    <property type="match status" value="23"/>
</dbReference>
<dbReference type="PROSITE" id="PS00028">
    <property type="entry name" value="ZINC_FINGER_C2H2_1"/>
    <property type="match status" value="19"/>
</dbReference>
<evidence type="ECO:0000256" key="3">
    <source>
        <dbReference type="ARBA" id="ARBA00022771"/>
    </source>
</evidence>
<feature type="domain" description="C2H2-type" evidence="7">
    <location>
        <begin position="1033"/>
        <end position="1061"/>
    </location>
</feature>
<proteinExistence type="predicted"/>
<dbReference type="Gene3D" id="3.30.160.60">
    <property type="entry name" value="Classic Zinc Finger"/>
    <property type="match status" value="14"/>
</dbReference>
<evidence type="ECO:0000256" key="5">
    <source>
        <dbReference type="PROSITE-ProRule" id="PRU00042"/>
    </source>
</evidence>
<keyword evidence="3 5" id="KW-0863">Zinc-finger</keyword>
<feature type="domain" description="C2H2-type" evidence="7">
    <location>
        <begin position="815"/>
        <end position="837"/>
    </location>
</feature>
<feature type="compositionally biased region" description="Polar residues" evidence="6">
    <location>
        <begin position="364"/>
        <end position="373"/>
    </location>
</feature>
<feature type="domain" description="C2H2-type" evidence="7">
    <location>
        <begin position="769"/>
        <end position="797"/>
    </location>
</feature>
<feature type="domain" description="C2H2-type" evidence="7">
    <location>
        <begin position="1291"/>
        <end position="1318"/>
    </location>
</feature>
<comment type="caution">
    <text evidence="8">The sequence shown here is derived from an EMBL/GenBank/DDBJ whole genome shotgun (WGS) entry which is preliminary data.</text>
</comment>
<sequence length="1348" mass="147944">MNKFSNPSVPVESQQFQTLERIELVVLTGQEKKKNEVARRRRPPPSIRSNSSVGADCKKKHRARLLLPPPFLSLLSDMATPSPPICASWLSRWMEEEERRVGGEMKKKKKVPRSGLQDSPQAHKNFRRQQVQKQIDKMPPTDGQVVLSTPPNNSSNNSGGGGAGASGDSNAALAANSALSVPFSCNFCQRSFPRLSLLKKHEQAHSDEMPFRCDFCLRLFKHKRSRDRHVKLHTGDKKYRCQHCEAAFSRSDHLKIHVKTHDTRKPFQCSVCQRGYSTAAALTSHMLNHRRESGSRCGSLCSSSSSVSSISVASTTCSSAMTTPVHGRSASSNASTPCPASLPSSSPVSPPPTPTNDAPVVQMMGQTTAVNKQQPPPSSVTPPMEPPNSPASPPISQYQNQAKTEVDKSTVIRPALEAPTPLLKSDTNGKEGSENVTNATAKVLPIALQCPYCAKESFSSLAALSLHVQTLHGPLSRGDAHNGVADPLQQQQHALLYACQLCTLRFGNLPALQQHTLSAHSLADVLRLYCPAPPGKIGQPIEQTDSQNFPTDLSCPKKRNGVEEEIEGRYSCPQCPSEFKQSETEAFQSHMSGHLMSSWNEYGCSSCVKSFPTPDELQKHLLDMHAHHLYRCALCKETFDSKVSIQVHLAVQHSSESKLFRCTGCPVSDEASSVFRTEAEFNTHVVVAHTSKISPVKQPPVALLKCPLCPQSFPVEFLLERHMHLNHQDHKVPLSAAPVVERPVPPTKVEKAERGDNSSAASTVLNLSLHCAYCGETCKSRSELESHMKNAHHPPNSTGPSNANLLLSPAGNGRMKCNICDEIFPSASVLAEHKLSHCKVSGAAVCAQCRIPLPTEEAYYAHLQAPPHGPSVTPPLTCLVCRQTLNLPLEVGLHARFHTTPRPAGPAQPEPSLYPCSFCQRHLESANLIANGMALNGQQTYICKDCLHAHNQMMVHQQSTLFPALPQPTPRSYQCIKCQEIFATEAEIQSHVASHLVSEGCLHPCRLCARQFDTPLKLQAHLIEHTFAGCPAFACYLCGCLFTAAVNLQRHMFEQHGGAAGLRPYDCSRCHLKFFFRAELDNHLLSHTQSQPVTESTERPSQLEEEQKPVEISEESRSFNEEEEEMNDEDDNISVTSSSHASEITLSDAQKAANAVPEEISEERNNKDSEMSDSSDTSSLFSSTSSTSSAVTRKELPESSTTSPFRCDRCDQSFPCLSNLQGHVRIHTQSRRFTCPEASCGKEFALRRNLHIHMRSHTGDRPYSCPMCPKRFARKENRKAHLKLHSGVKPFSCPICSKTFARKSHLSEHGRTHSSAADTLSLNSSAKIPASAAVETNATVIENSVDIN</sequence>
<dbReference type="SUPFAM" id="SSF57667">
    <property type="entry name" value="beta-beta-alpha zinc fingers"/>
    <property type="match status" value="8"/>
</dbReference>
<dbReference type="OrthoDB" id="10014897at2759"/>
<feature type="compositionally biased region" description="Polar residues" evidence="6">
    <location>
        <begin position="116"/>
        <end position="133"/>
    </location>
</feature>
<dbReference type="FunFam" id="3.30.160.60:FF:000624">
    <property type="entry name" value="zinc finger protein 697"/>
    <property type="match status" value="1"/>
</dbReference>
<dbReference type="PANTHER" id="PTHR24379">
    <property type="entry name" value="KRAB AND ZINC FINGER DOMAIN-CONTAINING"/>
    <property type="match status" value="1"/>
</dbReference>
<dbReference type="FunFam" id="3.30.160.60:FF:000065">
    <property type="entry name" value="B-cell CLL/lymphoma 6, member B"/>
    <property type="match status" value="1"/>
</dbReference>
<reference evidence="8" key="1">
    <citation type="submission" date="2021-11" db="EMBL/GenBank/DDBJ databases">
        <authorList>
            <person name="Schell T."/>
        </authorList>
    </citation>
    <scope>NUCLEOTIDE SEQUENCE</scope>
    <source>
        <strain evidence="8">M5</strain>
    </source>
</reference>
<feature type="region of interest" description="Disordered" evidence="6">
    <location>
        <begin position="100"/>
        <end position="168"/>
    </location>
</feature>
<evidence type="ECO:0000313" key="9">
    <source>
        <dbReference type="Proteomes" id="UP000789390"/>
    </source>
</evidence>
<feature type="domain" description="C2H2-type" evidence="7">
    <location>
        <begin position="183"/>
        <end position="210"/>
    </location>
</feature>
<feature type="domain" description="C2H2-type" evidence="7">
    <location>
        <begin position="267"/>
        <end position="294"/>
    </location>
</feature>
<feature type="region of interest" description="Disordered" evidence="6">
    <location>
        <begin position="320"/>
        <end position="434"/>
    </location>
</feature>
<feature type="region of interest" description="Disordered" evidence="6">
    <location>
        <begin position="1087"/>
        <end position="1205"/>
    </location>
</feature>
<evidence type="ECO:0000256" key="2">
    <source>
        <dbReference type="ARBA" id="ARBA00022737"/>
    </source>
</evidence>
<name>A0A8J2RM64_9CRUS</name>
<dbReference type="InterPro" id="IPR013087">
    <property type="entry name" value="Znf_C2H2_type"/>
</dbReference>
<dbReference type="EMBL" id="CAKKLH010000124">
    <property type="protein sequence ID" value="CAH0104125.1"/>
    <property type="molecule type" value="Genomic_DNA"/>
</dbReference>
<feature type="domain" description="C2H2-type" evidence="7">
    <location>
        <begin position="630"/>
        <end position="658"/>
    </location>
</feature>
<accession>A0A8J2RM64</accession>
<feature type="domain" description="C2H2-type" evidence="7">
    <location>
        <begin position="239"/>
        <end position="266"/>
    </location>
</feature>
<feature type="domain" description="C2H2-type" evidence="7">
    <location>
        <begin position="704"/>
        <end position="732"/>
    </location>
</feature>
<feature type="compositionally biased region" description="Polar residues" evidence="6">
    <location>
        <begin position="1133"/>
        <end position="1148"/>
    </location>
</feature>
<keyword evidence="1" id="KW-0479">Metal-binding</keyword>
<feature type="domain" description="C2H2-type" evidence="7">
    <location>
        <begin position="1065"/>
        <end position="1092"/>
    </location>
</feature>
<organism evidence="8 9">
    <name type="scientific">Daphnia galeata</name>
    <dbReference type="NCBI Taxonomy" id="27404"/>
    <lineage>
        <taxon>Eukaryota</taxon>
        <taxon>Metazoa</taxon>
        <taxon>Ecdysozoa</taxon>
        <taxon>Arthropoda</taxon>
        <taxon>Crustacea</taxon>
        <taxon>Branchiopoda</taxon>
        <taxon>Diplostraca</taxon>
        <taxon>Cladocera</taxon>
        <taxon>Anomopoda</taxon>
        <taxon>Daphniidae</taxon>
        <taxon>Daphnia</taxon>
    </lineage>
</organism>
<feature type="compositionally biased region" description="Low complexity" evidence="6">
    <location>
        <begin position="1172"/>
        <end position="1189"/>
    </location>
</feature>
<keyword evidence="9" id="KW-1185">Reference proteome</keyword>
<feature type="domain" description="C2H2-type" evidence="7">
    <location>
        <begin position="1205"/>
        <end position="1232"/>
    </location>
</feature>
<feature type="domain" description="C2H2-type" evidence="7">
    <location>
        <begin position="1263"/>
        <end position="1290"/>
    </location>
</feature>
<feature type="domain" description="C2H2-type" evidence="7">
    <location>
        <begin position="1233"/>
        <end position="1262"/>
    </location>
</feature>
<dbReference type="PROSITE" id="PS50157">
    <property type="entry name" value="ZINC_FINGER_C2H2_2"/>
    <property type="match status" value="17"/>
</dbReference>
<feature type="region of interest" description="Disordered" evidence="6">
    <location>
        <begin position="30"/>
        <end position="56"/>
    </location>
</feature>
<dbReference type="FunFam" id="3.30.160.60:FF:000483">
    <property type="entry name" value="Zinc finger protein 423"/>
    <property type="match status" value="1"/>
</dbReference>
<evidence type="ECO:0000256" key="6">
    <source>
        <dbReference type="SAM" id="MobiDB-lite"/>
    </source>
</evidence>
<evidence type="ECO:0000259" key="7">
    <source>
        <dbReference type="PROSITE" id="PS50157"/>
    </source>
</evidence>
<dbReference type="Pfam" id="PF00096">
    <property type="entry name" value="zf-C2H2"/>
    <property type="match status" value="6"/>
</dbReference>
<keyword evidence="2" id="KW-0677">Repeat</keyword>
<feature type="domain" description="C2H2-type" evidence="7">
    <location>
        <begin position="973"/>
        <end position="995"/>
    </location>
</feature>
<feature type="domain" description="C2H2-type" evidence="7">
    <location>
        <begin position="211"/>
        <end position="238"/>
    </location>
</feature>
<feature type="domain" description="C2H2-type" evidence="7">
    <location>
        <begin position="602"/>
        <end position="626"/>
    </location>
</feature>
<dbReference type="PANTHER" id="PTHR24379:SF121">
    <property type="entry name" value="C2H2-TYPE DOMAIN-CONTAINING PROTEIN"/>
    <property type="match status" value="1"/>
</dbReference>
<feature type="compositionally biased region" description="Acidic residues" evidence="6">
    <location>
        <begin position="1121"/>
        <end position="1132"/>
    </location>
</feature>
<feature type="compositionally biased region" description="Basic and acidic residues" evidence="6">
    <location>
        <begin position="1096"/>
        <end position="1120"/>
    </location>
</feature>
<evidence type="ECO:0000256" key="4">
    <source>
        <dbReference type="ARBA" id="ARBA00022833"/>
    </source>
</evidence>
<protein>
    <recommendedName>
        <fullName evidence="7">C2H2-type domain-containing protein</fullName>
    </recommendedName>
</protein>
<dbReference type="InterPro" id="IPR036236">
    <property type="entry name" value="Znf_C2H2_sf"/>
</dbReference>
<feature type="domain" description="C2H2-type" evidence="7">
    <location>
        <begin position="876"/>
        <end position="903"/>
    </location>
</feature>
<evidence type="ECO:0000256" key="1">
    <source>
        <dbReference type="ARBA" id="ARBA00022723"/>
    </source>
</evidence>
<dbReference type="GO" id="GO:0008270">
    <property type="term" value="F:zinc ion binding"/>
    <property type="evidence" value="ECO:0007669"/>
    <property type="project" value="UniProtKB-KW"/>
</dbReference>
<dbReference type="FunFam" id="3.30.160.60:FF:000072">
    <property type="entry name" value="zinc finger protein 143 isoform X1"/>
    <property type="match status" value="1"/>
</dbReference>
<feature type="compositionally biased region" description="Low complexity" evidence="6">
    <location>
        <begin position="334"/>
        <end position="347"/>
    </location>
</feature>
<keyword evidence="4" id="KW-0862">Zinc</keyword>
<evidence type="ECO:0000313" key="8">
    <source>
        <dbReference type="EMBL" id="CAH0104125.1"/>
    </source>
</evidence>
<dbReference type="Proteomes" id="UP000789390">
    <property type="component" value="Unassembled WGS sequence"/>
</dbReference>
<dbReference type="FunFam" id="3.30.160.60:FF:004110">
    <property type="match status" value="1"/>
</dbReference>
<feature type="compositionally biased region" description="Pro residues" evidence="6">
    <location>
        <begin position="374"/>
        <end position="393"/>
    </location>
</feature>